<reference evidence="1 2" key="1">
    <citation type="submission" date="2014-06" db="EMBL/GenBank/DDBJ databases">
        <authorList>
            <person name="Bishop-Lilly K.A."/>
            <person name="Broomall S.M."/>
            <person name="Chain P.S."/>
            <person name="Chertkov O."/>
            <person name="Coyne S.R."/>
            <person name="Daligault H.E."/>
            <person name="Davenport K.W."/>
            <person name="Erkkila T."/>
            <person name="Frey K.G."/>
            <person name="Gibbons H.S."/>
            <person name="Gu W."/>
            <person name="Jaissle J."/>
            <person name="Johnson S.L."/>
            <person name="Koroleva G.I."/>
            <person name="Ladner J.T."/>
            <person name="Lo C.-C."/>
            <person name="Minogue T.D."/>
            <person name="Munk C."/>
            <person name="Palacios G.F."/>
            <person name="Redden C.L."/>
            <person name="Rosenzweig C.N."/>
            <person name="Scholz M.B."/>
            <person name="Teshima H."/>
            <person name="Xu Y."/>
        </authorList>
    </citation>
    <scope>NUCLEOTIDE SEQUENCE [LARGE SCALE GENOMIC DNA]</scope>
    <source>
        <strain evidence="1 2">EO147</strain>
    </source>
</reference>
<evidence type="ECO:0000313" key="2">
    <source>
        <dbReference type="Proteomes" id="UP000029424"/>
    </source>
</evidence>
<evidence type="ECO:0008006" key="3">
    <source>
        <dbReference type="Google" id="ProtNLM"/>
    </source>
</evidence>
<dbReference type="InterPro" id="IPR021815">
    <property type="entry name" value="TsiV"/>
</dbReference>
<name>A0AAI8B9Q6_9BURK</name>
<organism evidence="1 2">
    <name type="scientific">Burkholderia oklahomensis</name>
    <dbReference type="NCBI Taxonomy" id="342113"/>
    <lineage>
        <taxon>Bacteria</taxon>
        <taxon>Pseudomonadati</taxon>
        <taxon>Pseudomonadota</taxon>
        <taxon>Betaproteobacteria</taxon>
        <taxon>Burkholderiales</taxon>
        <taxon>Burkholderiaceae</taxon>
        <taxon>Burkholderia</taxon>
        <taxon>pseudomallei group</taxon>
    </lineage>
</organism>
<dbReference type="EMBL" id="CP008726">
    <property type="protein sequence ID" value="AIO68170.1"/>
    <property type="molecule type" value="Genomic_DNA"/>
</dbReference>
<dbReference type="AlphaFoldDB" id="A0AAI8B9Q6"/>
<dbReference type="Proteomes" id="UP000029424">
    <property type="component" value="Chromosome 1"/>
</dbReference>
<protein>
    <recommendedName>
        <fullName evidence="3">DUF3396 domain-containing protein</fullName>
    </recommendedName>
</protein>
<dbReference type="KEGG" id="bok:DM82_3238"/>
<keyword evidence="2" id="KW-1185">Reference proteome</keyword>
<sequence>MDKNFINWAKANQDQALIANGLLEPRYATDGIGAAFVVRAALYFERAFDSGVRAAIAECLDDYTRTAPDKLTFVWHNGKAVQTFKKAKPLRELAASLSPEERFDFDYLGGKQATDASLYQFSVIGLRQRQEKMGNRGFNTLSFSWPLVDVQENPDTFVKLFFDAAKRLSAVHGHAGFAVNLSPTAVNENEPTEYWISRMMPGLDVGAPGDLATRQLKGKIKTVDWLTAINKSMLDAVGGLSTLRSELPPDWFAIGDYGTGIVIRAGELPDSGASDDEGQPPIVPPPYIILDHALRVIRADSLDALQHGTVNGGAPTYNTATSTAEWLHRFEVSEDELLGAKAGVLNTPRLTSENAIPNRV</sequence>
<accession>A0AAI8B9Q6</accession>
<proteinExistence type="predicted"/>
<evidence type="ECO:0000313" key="1">
    <source>
        <dbReference type="EMBL" id="AIO68170.1"/>
    </source>
</evidence>
<dbReference type="RefSeq" id="WP_010100622.1">
    <property type="nucleotide sequence ID" value="NZ_CP008726.1"/>
</dbReference>
<gene>
    <name evidence="1" type="ORF">DM82_3238</name>
</gene>
<dbReference type="Pfam" id="PF11876">
    <property type="entry name" value="TsiV"/>
    <property type="match status" value="1"/>
</dbReference>